<name>A0A317PLW1_9ENTR</name>
<reference evidence="13 14" key="1">
    <citation type="submission" date="2018-05" db="EMBL/GenBank/DDBJ databases">
        <title>Genomic Encyclopedia of Type Strains, Phase IV (KMG-IV): sequencing the most valuable type-strain genomes for metagenomic binning, comparative biology and taxonomic classification.</title>
        <authorList>
            <person name="Goeker M."/>
        </authorList>
    </citation>
    <scope>NUCLEOTIDE SEQUENCE [LARGE SCALE GENOMIC DNA]</scope>
    <source>
        <strain evidence="13 14">DSM 19579</strain>
    </source>
</reference>
<dbReference type="Pfam" id="PF01202">
    <property type="entry name" value="SKI"/>
    <property type="match status" value="1"/>
</dbReference>
<keyword evidence="4 12" id="KW-0808">Transferase</keyword>
<evidence type="ECO:0000256" key="5">
    <source>
        <dbReference type="ARBA" id="ARBA00022723"/>
    </source>
</evidence>
<dbReference type="HAMAP" id="MF_00109">
    <property type="entry name" value="Shikimate_kinase"/>
    <property type="match status" value="1"/>
</dbReference>
<evidence type="ECO:0000256" key="4">
    <source>
        <dbReference type="ARBA" id="ARBA00022679"/>
    </source>
</evidence>
<keyword evidence="10 12" id="KW-0057">Aromatic amino acid biosynthesis</keyword>
<comment type="domain">
    <text evidence="12">The LID domain closes over the active site upon ATP binding.</text>
</comment>
<dbReference type="AlphaFoldDB" id="A0A317PLW1"/>
<dbReference type="EC" id="2.7.1.71" evidence="12"/>
<evidence type="ECO:0000256" key="9">
    <source>
        <dbReference type="ARBA" id="ARBA00022842"/>
    </source>
</evidence>
<dbReference type="OrthoDB" id="9800332at2"/>
<evidence type="ECO:0000256" key="3">
    <source>
        <dbReference type="ARBA" id="ARBA00022605"/>
    </source>
</evidence>
<dbReference type="PANTHER" id="PTHR21087:SF21">
    <property type="entry name" value="SHIKIMATE KINASE 2"/>
    <property type="match status" value="1"/>
</dbReference>
<keyword evidence="14" id="KW-1185">Reference proteome</keyword>
<dbReference type="InterPro" id="IPR023000">
    <property type="entry name" value="Shikimate_kinase_CS"/>
</dbReference>
<dbReference type="UniPathway" id="UPA00053">
    <property type="reaction ID" value="UER00088"/>
</dbReference>
<feature type="binding site" evidence="12">
    <location>
        <position position="120"/>
    </location>
    <ligand>
        <name>ATP</name>
        <dbReference type="ChEBI" id="CHEBI:30616"/>
    </ligand>
</feature>
<feature type="binding site" evidence="12">
    <location>
        <position position="79"/>
    </location>
    <ligand>
        <name>substrate</name>
    </ligand>
</feature>
<evidence type="ECO:0000313" key="14">
    <source>
        <dbReference type="Proteomes" id="UP000246744"/>
    </source>
</evidence>
<dbReference type="Proteomes" id="UP000246744">
    <property type="component" value="Unassembled WGS sequence"/>
</dbReference>
<feature type="binding site" evidence="12">
    <location>
        <position position="16"/>
    </location>
    <ligand>
        <name>Mg(2+)</name>
        <dbReference type="ChEBI" id="CHEBI:18420"/>
    </ligand>
</feature>
<evidence type="ECO:0000256" key="11">
    <source>
        <dbReference type="ARBA" id="ARBA00048567"/>
    </source>
</evidence>
<comment type="caution">
    <text evidence="13">The sequence shown here is derived from an EMBL/GenBank/DDBJ whole genome shotgun (WGS) entry which is preliminary data.</text>
</comment>
<keyword evidence="9 12" id="KW-0460">Magnesium</keyword>
<protein>
    <recommendedName>
        <fullName evidence="12">Shikimate kinase 2</fullName>
        <shortName evidence="12">SK 2</shortName>
        <ecNumber evidence="12">2.7.1.71</ecNumber>
    </recommendedName>
</protein>
<evidence type="ECO:0000256" key="12">
    <source>
        <dbReference type="HAMAP-Rule" id="MF_01269"/>
    </source>
</evidence>
<dbReference type="InterPro" id="IPR027544">
    <property type="entry name" value="Shikimate_kinase_2"/>
</dbReference>
<dbReference type="SUPFAM" id="SSF52540">
    <property type="entry name" value="P-loop containing nucleoside triphosphate hydrolases"/>
    <property type="match status" value="1"/>
</dbReference>
<dbReference type="GO" id="GO:0005524">
    <property type="term" value="F:ATP binding"/>
    <property type="evidence" value="ECO:0007669"/>
    <property type="project" value="UniProtKB-UniRule"/>
</dbReference>
<feature type="binding site" evidence="12">
    <location>
        <position position="139"/>
    </location>
    <ligand>
        <name>substrate</name>
    </ligand>
</feature>
<evidence type="ECO:0000256" key="8">
    <source>
        <dbReference type="ARBA" id="ARBA00022840"/>
    </source>
</evidence>
<dbReference type="PROSITE" id="PS01128">
    <property type="entry name" value="SHIKIMATE_KINASE"/>
    <property type="match status" value="1"/>
</dbReference>
<dbReference type="HAMAP" id="MF_01269">
    <property type="entry name" value="Shikimate_kinase_2"/>
    <property type="match status" value="1"/>
</dbReference>
<keyword evidence="8 12" id="KW-0067">ATP-binding</keyword>
<keyword evidence="3 12" id="KW-0028">Amino-acid biosynthesis</keyword>
<evidence type="ECO:0000256" key="6">
    <source>
        <dbReference type="ARBA" id="ARBA00022741"/>
    </source>
</evidence>
<feature type="region of interest" description="LID domain" evidence="12">
    <location>
        <begin position="112"/>
        <end position="126"/>
    </location>
</feature>
<organism evidence="13 14">
    <name type="scientific">Mangrovibacter plantisponsor</name>
    <dbReference type="NCBI Taxonomy" id="451513"/>
    <lineage>
        <taxon>Bacteria</taxon>
        <taxon>Pseudomonadati</taxon>
        <taxon>Pseudomonadota</taxon>
        <taxon>Gammaproteobacteria</taxon>
        <taxon>Enterobacterales</taxon>
        <taxon>Enterobacteriaceae</taxon>
        <taxon>Mangrovibacter</taxon>
    </lineage>
</organism>
<dbReference type="InterPro" id="IPR000623">
    <property type="entry name" value="Shikimate_kinase/TSH1"/>
</dbReference>
<comment type="subcellular location">
    <subcellularLocation>
        <location evidence="12">Cytoplasm</location>
    </subcellularLocation>
</comment>
<keyword evidence="7 12" id="KW-0418">Kinase</keyword>
<comment type="function">
    <text evidence="12">Catalyzes the specific phosphorylation of the 3-hydroxyl group of shikimic acid using ATP as a cosubstrate.</text>
</comment>
<comment type="subunit">
    <text evidence="12">Monomer.</text>
</comment>
<evidence type="ECO:0000313" key="13">
    <source>
        <dbReference type="EMBL" id="PWW01269.1"/>
    </source>
</evidence>
<comment type="caution">
    <text evidence="12">Lacks conserved residue(s) required for the propagation of feature annotation.</text>
</comment>
<dbReference type="PANTHER" id="PTHR21087">
    <property type="entry name" value="SHIKIMATE KINASE"/>
    <property type="match status" value="1"/>
</dbReference>
<dbReference type="GO" id="GO:0009073">
    <property type="term" value="P:aromatic amino acid family biosynthetic process"/>
    <property type="evidence" value="ECO:0007669"/>
    <property type="project" value="UniProtKB-KW"/>
</dbReference>
<proteinExistence type="inferred from homology"/>
<evidence type="ECO:0000256" key="7">
    <source>
        <dbReference type="ARBA" id="ARBA00022777"/>
    </source>
</evidence>
<sequence length="178" mass="19175">MTQPIFLVGPRGSGKTTIGQALAQALGLQFIDTDHWLLSTSGMSVAEIVEQEGWDGFRQRESQALKSATQPGAVVATGGGIILRDENREFMREQGVVLYLRASVDTLTHRLEAFPDEGQRPTLTGKTITDEISEVLAAREALYQQSAHHFIDASLSPSEIVADILQRIPASGASKAAS</sequence>
<keyword evidence="6 12" id="KW-0547">Nucleotide-binding</keyword>
<dbReference type="CDD" id="cd00464">
    <property type="entry name" value="SK"/>
    <property type="match status" value="1"/>
</dbReference>
<keyword evidence="2 12" id="KW-0963">Cytoplasm</keyword>
<evidence type="ECO:0000256" key="10">
    <source>
        <dbReference type="ARBA" id="ARBA00023141"/>
    </source>
</evidence>
<dbReference type="GO" id="GO:0000287">
    <property type="term" value="F:magnesium ion binding"/>
    <property type="evidence" value="ECO:0007669"/>
    <property type="project" value="UniProtKB-UniRule"/>
</dbReference>
<dbReference type="NCBIfam" id="NF002988">
    <property type="entry name" value="PRK03731.1"/>
    <property type="match status" value="1"/>
</dbReference>
<comment type="pathway">
    <text evidence="1 12">Metabolic intermediate biosynthesis; chorismate biosynthesis; chorismate from D-erythrose 4-phosphate and phosphoenolpyruvate: step 5/7.</text>
</comment>
<dbReference type="Gene3D" id="3.40.50.300">
    <property type="entry name" value="P-loop containing nucleotide triphosphate hydrolases"/>
    <property type="match status" value="1"/>
</dbReference>
<dbReference type="GO" id="GO:0004765">
    <property type="term" value="F:shikimate kinase activity"/>
    <property type="evidence" value="ECO:0007669"/>
    <property type="project" value="UniProtKB-UniRule"/>
</dbReference>
<dbReference type="GO" id="GO:0008652">
    <property type="term" value="P:amino acid biosynthetic process"/>
    <property type="evidence" value="ECO:0007669"/>
    <property type="project" value="UniProtKB-KW"/>
</dbReference>
<dbReference type="RefSeq" id="WP_110028061.1">
    <property type="nucleotide sequence ID" value="NZ_QGTS01000021.1"/>
</dbReference>
<evidence type="ECO:0000256" key="2">
    <source>
        <dbReference type="ARBA" id="ARBA00022490"/>
    </source>
</evidence>
<dbReference type="InterPro" id="IPR031322">
    <property type="entry name" value="Shikimate/glucono_kinase"/>
</dbReference>
<gene>
    <name evidence="12" type="primary">aroL</name>
    <name evidence="13" type="ORF">DES37_1214</name>
</gene>
<dbReference type="InterPro" id="IPR027417">
    <property type="entry name" value="P-loop_NTPase"/>
</dbReference>
<feature type="binding site" evidence="12">
    <location>
        <position position="32"/>
    </location>
    <ligand>
        <name>Mg(2+)</name>
        <dbReference type="ChEBI" id="CHEBI:18420"/>
    </ligand>
</feature>
<comment type="catalytic activity">
    <reaction evidence="11 12">
        <text>shikimate + ATP = 3-phosphoshikimate + ADP + H(+)</text>
        <dbReference type="Rhea" id="RHEA:13121"/>
        <dbReference type="ChEBI" id="CHEBI:15378"/>
        <dbReference type="ChEBI" id="CHEBI:30616"/>
        <dbReference type="ChEBI" id="CHEBI:36208"/>
        <dbReference type="ChEBI" id="CHEBI:145989"/>
        <dbReference type="ChEBI" id="CHEBI:456216"/>
        <dbReference type="EC" id="2.7.1.71"/>
    </reaction>
</comment>
<dbReference type="EMBL" id="QGTS01000021">
    <property type="protein sequence ID" value="PWW01269.1"/>
    <property type="molecule type" value="Genomic_DNA"/>
</dbReference>
<evidence type="ECO:0000256" key="1">
    <source>
        <dbReference type="ARBA" id="ARBA00004842"/>
    </source>
</evidence>
<feature type="binding site" evidence="12">
    <location>
        <position position="34"/>
    </location>
    <ligand>
        <name>substrate</name>
    </ligand>
</feature>
<keyword evidence="5 12" id="KW-0479">Metal-binding</keyword>
<dbReference type="GO" id="GO:0005829">
    <property type="term" value="C:cytosol"/>
    <property type="evidence" value="ECO:0007669"/>
    <property type="project" value="TreeGrafter"/>
</dbReference>
<dbReference type="GO" id="GO:0009423">
    <property type="term" value="P:chorismate biosynthetic process"/>
    <property type="evidence" value="ECO:0007669"/>
    <property type="project" value="UniProtKB-UniRule"/>
</dbReference>
<accession>A0A317PLW1</accession>
<feature type="binding site" evidence="12">
    <location>
        <position position="58"/>
    </location>
    <ligand>
        <name>substrate</name>
    </ligand>
</feature>
<comment type="similarity">
    <text evidence="12">Belongs to the shikimate kinase family. AroL subfamily.</text>
</comment>
<comment type="cofactor">
    <cofactor evidence="12">
        <name>Mg(2+)</name>
        <dbReference type="ChEBI" id="CHEBI:18420"/>
    </cofactor>
    <text evidence="12">Binds 1 Mg(2+) ion per subunit.</text>
</comment>
<dbReference type="PRINTS" id="PR01100">
    <property type="entry name" value="SHIKIMTKNASE"/>
</dbReference>